<keyword evidence="2 5" id="KW-0548">Nucleotidyltransferase</keyword>
<feature type="region of interest" description="Disordered" evidence="3">
    <location>
        <begin position="72"/>
        <end position="95"/>
    </location>
</feature>
<comment type="caution">
    <text evidence="5">The sequence shown here is derived from an EMBL/GenBank/DDBJ whole genome shotgun (WGS) entry which is preliminary data.</text>
</comment>
<dbReference type="CDD" id="cd02523">
    <property type="entry name" value="PC_cytidylyltransferase"/>
    <property type="match status" value="1"/>
</dbReference>
<dbReference type="InterPro" id="IPR029044">
    <property type="entry name" value="Nucleotide-diphossugar_trans"/>
</dbReference>
<feature type="domain" description="Nucleotidyl transferase" evidence="4">
    <location>
        <begin position="105"/>
        <end position="246"/>
    </location>
</feature>
<evidence type="ECO:0000256" key="1">
    <source>
        <dbReference type="ARBA" id="ARBA00022679"/>
    </source>
</evidence>
<dbReference type="PANTHER" id="PTHR43584:SF8">
    <property type="entry name" value="N-ACETYLMURAMATE ALPHA-1-PHOSPHATE URIDYLYLTRANSFERASE"/>
    <property type="match status" value="1"/>
</dbReference>
<dbReference type="InterPro" id="IPR005835">
    <property type="entry name" value="NTP_transferase_dom"/>
</dbReference>
<reference evidence="5 6" key="1">
    <citation type="submission" date="2020-09" db="EMBL/GenBank/DDBJ databases">
        <title>Roseomonas.</title>
        <authorList>
            <person name="Zhu W."/>
        </authorList>
    </citation>
    <scope>NUCLEOTIDE SEQUENCE [LARGE SCALE GENOMIC DNA]</scope>
    <source>
        <strain evidence="5 6">573</strain>
    </source>
</reference>
<dbReference type="Gene3D" id="3.90.550.10">
    <property type="entry name" value="Spore Coat Polysaccharide Biosynthesis Protein SpsA, Chain A"/>
    <property type="match status" value="1"/>
</dbReference>
<dbReference type="EMBL" id="JACTNG010000001">
    <property type="protein sequence ID" value="MBO1078055.1"/>
    <property type="molecule type" value="Genomic_DNA"/>
</dbReference>
<keyword evidence="6" id="KW-1185">Reference proteome</keyword>
<gene>
    <name evidence="5" type="ORF">IAI61_03360</name>
</gene>
<dbReference type="Pfam" id="PF00483">
    <property type="entry name" value="NTP_transferase"/>
    <property type="match status" value="1"/>
</dbReference>
<evidence type="ECO:0000313" key="6">
    <source>
        <dbReference type="Proteomes" id="UP001518989"/>
    </source>
</evidence>
<dbReference type="PANTHER" id="PTHR43584">
    <property type="entry name" value="NUCLEOTIDYL TRANSFERASE"/>
    <property type="match status" value="1"/>
</dbReference>
<feature type="region of interest" description="Disordered" evidence="3">
    <location>
        <begin position="10"/>
        <end position="34"/>
    </location>
</feature>
<evidence type="ECO:0000256" key="3">
    <source>
        <dbReference type="SAM" id="MobiDB-lite"/>
    </source>
</evidence>
<dbReference type="InterPro" id="IPR050065">
    <property type="entry name" value="GlmU-like"/>
</dbReference>
<dbReference type="GO" id="GO:0016779">
    <property type="term" value="F:nucleotidyltransferase activity"/>
    <property type="evidence" value="ECO:0007669"/>
    <property type="project" value="UniProtKB-KW"/>
</dbReference>
<dbReference type="SUPFAM" id="SSF53448">
    <property type="entry name" value="Nucleotide-diphospho-sugar transferases"/>
    <property type="match status" value="1"/>
</dbReference>
<dbReference type="Proteomes" id="UP001518989">
    <property type="component" value="Unassembled WGS sequence"/>
</dbReference>
<feature type="compositionally biased region" description="Low complexity" evidence="3">
    <location>
        <begin position="73"/>
        <end position="84"/>
    </location>
</feature>
<evidence type="ECO:0000313" key="5">
    <source>
        <dbReference type="EMBL" id="MBO1078055.1"/>
    </source>
</evidence>
<name>A0ABS3KKQ7_9PROT</name>
<evidence type="ECO:0000256" key="2">
    <source>
        <dbReference type="ARBA" id="ARBA00022695"/>
    </source>
</evidence>
<protein>
    <submittedName>
        <fullName evidence="5">Phosphocholine cytidylyltransferase family protein</fullName>
    </submittedName>
</protein>
<evidence type="ECO:0000259" key="4">
    <source>
        <dbReference type="Pfam" id="PF00483"/>
    </source>
</evidence>
<sequence>MPTCRTLRFWRPGDRAGGQDASATRPFAGSASDARPSDCLGCRRKHVKFPLNNPALRCTNAPGTEGRQLLKSAPFPAGPAARRAAPPPRGVDFGRTVDKDDKLRAVILCAGQGRRLLPLTQNRPKCMLPVAGRPVLEWQLRALAENGITDVTVVTGFAAEVVDAMLLEVGELGRGVRTQFNPFFAVSDNTGSCFLVRDVIEGGSRYSGGCVLLNGDTLFEPGILRALLANAANAITVTIDRKPTYDADDMKVSLEGDRLRAIGKALPLDTVHGESIGMLLFREEGGRHFAEGVEAALRQPEGLKRWYLSVINALSASIPVGVVSIEGLSWGEIDFPADVAQAELLGQRWLQAEAG</sequence>
<proteinExistence type="predicted"/>
<keyword evidence="1" id="KW-0808">Transferase</keyword>
<accession>A0ABS3KKQ7</accession>
<organism evidence="5 6">
    <name type="scientific">Roseomonas haemaphysalidis</name>
    <dbReference type="NCBI Taxonomy" id="2768162"/>
    <lineage>
        <taxon>Bacteria</taxon>
        <taxon>Pseudomonadati</taxon>
        <taxon>Pseudomonadota</taxon>
        <taxon>Alphaproteobacteria</taxon>
        <taxon>Acetobacterales</taxon>
        <taxon>Roseomonadaceae</taxon>
        <taxon>Roseomonas</taxon>
    </lineage>
</organism>